<comment type="caution">
    <text evidence="1">The sequence shown here is derived from an EMBL/GenBank/DDBJ whole genome shotgun (WGS) entry which is preliminary data.</text>
</comment>
<reference evidence="1 2" key="1">
    <citation type="journal article" date="2021" name="Front. Genet.">
        <title>Chromosome-Level Genome Assembly Reveals Significant Gene Expansion in the Toll and IMD Signaling Pathways of Dendrolimus kikuchii.</title>
        <authorList>
            <person name="Zhou J."/>
            <person name="Wu P."/>
            <person name="Xiong Z."/>
            <person name="Liu N."/>
            <person name="Zhao N."/>
            <person name="Ji M."/>
            <person name="Qiu Y."/>
            <person name="Yang B."/>
        </authorList>
    </citation>
    <scope>NUCLEOTIDE SEQUENCE [LARGE SCALE GENOMIC DNA]</scope>
    <source>
        <strain evidence="1">Ann1</strain>
    </source>
</reference>
<dbReference type="EMBL" id="CM034398">
    <property type="protein sequence ID" value="KAJ0177046.1"/>
    <property type="molecule type" value="Genomic_DNA"/>
</dbReference>
<protein>
    <submittedName>
        <fullName evidence="1">Uncharacterized protein</fullName>
    </submittedName>
</protein>
<dbReference type="Proteomes" id="UP000824533">
    <property type="component" value="Linkage Group LG12"/>
</dbReference>
<evidence type="ECO:0000313" key="1">
    <source>
        <dbReference type="EMBL" id="KAJ0177046.1"/>
    </source>
</evidence>
<organism evidence="1 2">
    <name type="scientific">Dendrolimus kikuchii</name>
    <dbReference type="NCBI Taxonomy" id="765133"/>
    <lineage>
        <taxon>Eukaryota</taxon>
        <taxon>Metazoa</taxon>
        <taxon>Ecdysozoa</taxon>
        <taxon>Arthropoda</taxon>
        <taxon>Hexapoda</taxon>
        <taxon>Insecta</taxon>
        <taxon>Pterygota</taxon>
        <taxon>Neoptera</taxon>
        <taxon>Endopterygota</taxon>
        <taxon>Lepidoptera</taxon>
        <taxon>Glossata</taxon>
        <taxon>Ditrysia</taxon>
        <taxon>Bombycoidea</taxon>
        <taxon>Lasiocampidae</taxon>
        <taxon>Dendrolimus</taxon>
    </lineage>
</organism>
<name>A0ACC1CZB8_9NEOP</name>
<gene>
    <name evidence="1" type="ORF">K1T71_007055</name>
</gene>
<keyword evidence="2" id="KW-1185">Reference proteome</keyword>
<accession>A0ACC1CZB8</accession>
<evidence type="ECO:0000313" key="2">
    <source>
        <dbReference type="Proteomes" id="UP000824533"/>
    </source>
</evidence>
<proteinExistence type="predicted"/>
<sequence length="121" mass="13516">METGSLAASLKLPFQDLILKGANMLSLNKRILKTFSKAKIQRYRRVTVTVGVVRRRERAPSSTPPAPLRTRFKRVANALHVFRGDRGGVIALGLAREGCYVSHFTDISAIDRIHTTVNWLS</sequence>